<dbReference type="PANTHER" id="PTHR36493:SF3">
    <property type="entry name" value="CHITIN-BINDING TYPE-4 DOMAIN-CONTAINING PROTEIN"/>
    <property type="match status" value="1"/>
</dbReference>
<evidence type="ECO:0000256" key="1">
    <source>
        <dbReference type="SAM" id="Coils"/>
    </source>
</evidence>
<keyword evidence="1" id="KW-0175">Coiled coil</keyword>
<proteinExistence type="predicted"/>
<feature type="coiled-coil region" evidence="1">
    <location>
        <begin position="283"/>
        <end position="310"/>
    </location>
</feature>
<feature type="region of interest" description="Disordered" evidence="2">
    <location>
        <begin position="333"/>
        <end position="465"/>
    </location>
</feature>
<evidence type="ECO:0000313" key="4">
    <source>
        <dbReference type="Proteomes" id="UP000630718"/>
    </source>
</evidence>
<dbReference type="EMBL" id="BNBI01000005">
    <property type="protein sequence ID" value="GHF00828.1"/>
    <property type="molecule type" value="Genomic_DNA"/>
</dbReference>
<reference evidence="3" key="2">
    <citation type="submission" date="2020-09" db="EMBL/GenBank/DDBJ databases">
        <authorList>
            <person name="Sun Q."/>
            <person name="Ohkuma M."/>
        </authorList>
    </citation>
    <scope>NUCLEOTIDE SEQUENCE</scope>
    <source>
        <strain evidence="3">JCM 4477</strain>
    </source>
</reference>
<evidence type="ECO:0000256" key="2">
    <source>
        <dbReference type="SAM" id="MobiDB-lite"/>
    </source>
</evidence>
<dbReference type="AlphaFoldDB" id="A0A919E1M0"/>
<accession>A0A919E1M0</accession>
<feature type="compositionally biased region" description="Low complexity" evidence="2">
    <location>
        <begin position="351"/>
        <end position="360"/>
    </location>
</feature>
<reference evidence="3" key="1">
    <citation type="journal article" date="2014" name="Int. J. Syst. Evol. Microbiol.">
        <title>Complete genome sequence of Corynebacterium casei LMG S-19264T (=DSM 44701T), isolated from a smear-ripened cheese.</title>
        <authorList>
            <consortium name="US DOE Joint Genome Institute (JGI-PGF)"/>
            <person name="Walter F."/>
            <person name="Albersmeier A."/>
            <person name="Kalinowski J."/>
            <person name="Ruckert C."/>
        </authorList>
    </citation>
    <scope>NUCLEOTIDE SEQUENCE</scope>
    <source>
        <strain evidence="3">JCM 4477</strain>
    </source>
</reference>
<keyword evidence="4" id="KW-1185">Reference proteome</keyword>
<protein>
    <submittedName>
        <fullName evidence="3">Uncharacterized protein</fullName>
    </submittedName>
</protein>
<organism evidence="3 4">
    <name type="scientific">Streptomyces fumanus</name>
    <dbReference type="NCBI Taxonomy" id="67302"/>
    <lineage>
        <taxon>Bacteria</taxon>
        <taxon>Bacillati</taxon>
        <taxon>Actinomycetota</taxon>
        <taxon>Actinomycetes</taxon>
        <taxon>Kitasatosporales</taxon>
        <taxon>Streptomycetaceae</taxon>
        <taxon>Streptomyces</taxon>
    </lineage>
</organism>
<feature type="compositionally biased region" description="Low complexity" evidence="2">
    <location>
        <begin position="424"/>
        <end position="453"/>
    </location>
</feature>
<comment type="caution">
    <text evidence="3">The sequence shown here is derived from an EMBL/GenBank/DDBJ whole genome shotgun (WGS) entry which is preliminary data.</text>
</comment>
<evidence type="ECO:0000313" key="3">
    <source>
        <dbReference type="EMBL" id="GHF00828.1"/>
    </source>
</evidence>
<feature type="compositionally biased region" description="Polar residues" evidence="2">
    <location>
        <begin position="407"/>
        <end position="418"/>
    </location>
</feature>
<sequence>MWLARGRHVGTAARDVLGHTLRQHKDAGVVDDFQELPEADGAGRRVFEARWRVAGEVTVRARLTLARPSAGSQEWTLVAEAEAHWDPAWPSPAGKFWPDDPDVTWDRDTATGLRLRGINFLPDEDKAVRRRLRDAGRAGWNIHVVVHEAMTPDHRGRVPLARQLPPGLSHRVVEHRAAPQQFRLVNWALEEFGVQVPRGGAVILPGRPAAPGDHDFTVRTVFLDGSVPTELIAAVTRFAALERPLPDGAEEALAALREDWRLLTVQEELARQRQLVAMYAEALEAMTKSRDLYREAAERANEALAAYREAAGALPPAPRPASPLRALTRKLERLRGGSGATRRAPDPAVPAPDTAVPVTDMPVPATDTSVPATDASAPVTDTPVEVPDASAPVTDTPVEVPDASAPVTDTSAPVTDTSVPVPDASAPVTDTSAPATDTPLPATDTPAPGAERPGAPRPSPRPREE</sequence>
<gene>
    <name evidence="3" type="ORF">GCM10018772_26860</name>
</gene>
<dbReference type="PANTHER" id="PTHR36493">
    <property type="entry name" value="NEUROBLAST DIFFERENTIATION-ASSOCIATED PROTEIN AHNAK-LIKE PROTEIN"/>
    <property type="match status" value="1"/>
</dbReference>
<name>A0A919E1M0_9ACTN</name>
<dbReference type="Proteomes" id="UP000630718">
    <property type="component" value="Unassembled WGS sequence"/>
</dbReference>